<keyword evidence="2" id="KW-0479">Metal-binding</keyword>
<dbReference type="CDD" id="cd16462">
    <property type="entry name" value="RING-H2_Pep3p-like"/>
    <property type="match status" value="1"/>
</dbReference>
<dbReference type="GO" id="GO:0007032">
    <property type="term" value="P:endosome organization"/>
    <property type="evidence" value="ECO:0007669"/>
    <property type="project" value="TreeGrafter"/>
</dbReference>
<protein>
    <submittedName>
        <fullName evidence="11">Pep3_Vps18-domain-containing protein</fullName>
    </submittedName>
</protein>
<comment type="subcellular location">
    <subcellularLocation>
        <location evidence="6">Endomembrane system</location>
        <topology evidence="6">Peripheral membrane protein</topology>
        <orientation evidence="6">Cytoplasmic side</orientation>
    </subcellularLocation>
</comment>
<evidence type="ECO:0000256" key="4">
    <source>
        <dbReference type="ARBA" id="ARBA00022833"/>
    </source>
</evidence>
<dbReference type="RefSeq" id="XP_016760132.1">
    <property type="nucleotide sequence ID" value="XM_016907702.1"/>
</dbReference>
<evidence type="ECO:0000256" key="6">
    <source>
        <dbReference type="ARBA" id="ARBA00029433"/>
    </source>
</evidence>
<feature type="repeat" description="CHCR" evidence="7">
    <location>
        <begin position="639"/>
        <end position="797"/>
    </location>
</feature>
<dbReference type="GeneID" id="27904839"/>
<name>N1QLC5_SPHMS</name>
<dbReference type="InterPro" id="IPR058919">
    <property type="entry name" value="Pep3/Vps18_RING_C"/>
</dbReference>
<dbReference type="AlphaFoldDB" id="N1QLC5"/>
<dbReference type="Proteomes" id="UP000016931">
    <property type="component" value="Unassembled WGS sequence"/>
</dbReference>
<dbReference type="STRING" id="692275.N1QLC5"/>
<dbReference type="GO" id="GO:0006904">
    <property type="term" value="P:vesicle docking involved in exocytosis"/>
    <property type="evidence" value="ECO:0007669"/>
    <property type="project" value="TreeGrafter"/>
</dbReference>
<evidence type="ECO:0000256" key="8">
    <source>
        <dbReference type="SAM" id="Coils"/>
    </source>
</evidence>
<evidence type="ECO:0000256" key="1">
    <source>
        <dbReference type="ARBA" id="ARBA00010454"/>
    </source>
</evidence>
<dbReference type="InterPro" id="IPR007810">
    <property type="entry name" value="Pep3/Vps18_beta-prop"/>
</dbReference>
<evidence type="ECO:0000256" key="3">
    <source>
        <dbReference type="ARBA" id="ARBA00022771"/>
    </source>
</evidence>
<dbReference type="GO" id="GO:0030674">
    <property type="term" value="F:protein-macromolecule adaptor activity"/>
    <property type="evidence" value="ECO:0007669"/>
    <property type="project" value="TreeGrafter"/>
</dbReference>
<evidence type="ECO:0000256" key="2">
    <source>
        <dbReference type="ARBA" id="ARBA00022723"/>
    </source>
</evidence>
<feature type="domain" description="Pep3/Vps18 beta-propeller" evidence="9">
    <location>
        <begin position="26"/>
        <end position="400"/>
    </location>
</feature>
<keyword evidence="5" id="KW-0472">Membrane</keyword>
<evidence type="ECO:0000259" key="10">
    <source>
        <dbReference type="Pfam" id="PF26148"/>
    </source>
</evidence>
<dbReference type="OrthoDB" id="1845386at2759"/>
<reference evidence="11 12" key="1">
    <citation type="journal article" date="2012" name="PLoS Pathog.">
        <title>Diverse lifestyles and strategies of plant pathogenesis encoded in the genomes of eighteen Dothideomycetes fungi.</title>
        <authorList>
            <person name="Ohm R.A."/>
            <person name="Feau N."/>
            <person name="Henrissat B."/>
            <person name="Schoch C.L."/>
            <person name="Horwitz B.A."/>
            <person name="Barry K.W."/>
            <person name="Condon B.J."/>
            <person name="Copeland A.C."/>
            <person name="Dhillon B."/>
            <person name="Glaser F."/>
            <person name="Hesse C.N."/>
            <person name="Kosti I."/>
            <person name="LaButti K."/>
            <person name="Lindquist E.A."/>
            <person name="Lucas S."/>
            <person name="Salamov A.A."/>
            <person name="Bradshaw R.E."/>
            <person name="Ciuffetti L."/>
            <person name="Hamelin R.C."/>
            <person name="Kema G.H.J."/>
            <person name="Lawrence C."/>
            <person name="Scott J.A."/>
            <person name="Spatafora J.W."/>
            <person name="Turgeon B.G."/>
            <person name="de Wit P.J.G.M."/>
            <person name="Zhong S."/>
            <person name="Goodwin S.B."/>
            <person name="Grigoriev I.V."/>
        </authorList>
    </citation>
    <scope>NUCLEOTIDE SEQUENCE [LARGE SCALE GENOMIC DNA]</scope>
    <source>
        <strain evidence="11 12">SO2202</strain>
    </source>
</reference>
<dbReference type="GO" id="GO:0007033">
    <property type="term" value="P:vacuole organization"/>
    <property type="evidence" value="ECO:0007669"/>
    <property type="project" value="TreeGrafter"/>
</dbReference>
<comment type="similarity">
    <text evidence="1">Belongs to the VPS18 family.</text>
</comment>
<gene>
    <name evidence="11" type="ORF">SEPMUDRAFT_156886</name>
</gene>
<dbReference type="GO" id="GO:0048284">
    <property type="term" value="P:organelle fusion"/>
    <property type="evidence" value="ECO:0007669"/>
    <property type="project" value="TreeGrafter"/>
</dbReference>
<evidence type="ECO:0000313" key="11">
    <source>
        <dbReference type="EMBL" id="EMF12011.1"/>
    </source>
</evidence>
<feature type="coiled-coil region" evidence="8">
    <location>
        <begin position="827"/>
        <end position="861"/>
    </location>
</feature>
<evidence type="ECO:0000313" key="12">
    <source>
        <dbReference type="Proteomes" id="UP000016931"/>
    </source>
</evidence>
<accession>N1QLC5</accession>
<dbReference type="Pfam" id="PF05131">
    <property type="entry name" value="Pep3_Vps18"/>
    <property type="match status" value="1"/>
</dbReference>
<keyword evidence="4" id="KW-0862">Zinc</keyword>
<evidence type="ECO:0000256" key="5">
    <source>
        <dbReference type="ARBA" id="ARBA00023136"/>
    </source>
</evidence>
<dbReference type="GO" id="GO:0006886">
    <property type="term" value="P:intracellular protein transport"/>
    <property type="evidence" value="ECO:0007669"/>
    <property type="project" value="UniProtKB-UniRule"/>
</dbReference>
<keyword evidence="8" id="KW-0175">Coiled coil</keyword>
<dbReference type="PROSITE" id="PS50236">
    <property type="entry name" value="CHCR"/>
    <property type="match status" value="1"/>
</dbReference>
<feature type="domain" description="Pep3/Vps18 RING C-terminal" evidence="10">
    <location>
        <begin position="872"/>
        <end position="962"/>
    </location>
</feature>
<dbReference type="OMA" id="WIQREKW"/>
<dbReference type="GO" id="GO:0005768">
    <property type="term" value="C:endosome"/>
    <property type="evidence" value="ECO:0007669"/>
    <property type="project" value="TreeGrafter"/>
</dbReference>
<keyword evidence="12" id="KW-1185">Reference proteome</keyword>
<sequence length="979" mass="109835">MAMATAMDALGGYAAAGGARDEDALPMFEVQRVQMKFDVSADFVAAQVANNVLVLALSTGRLLRFDLDNAADIDDIDLPKRPAEIGVIRKLFIDPSASHLLISTTLGENYYLHVQSRQPKPLSKLKGVQIESVAWNASTPTSSTREILLGTTDGNIYETYIEPSTEFYRSSEKYLRNVYNPQDGAVVGLYADVLVQKPETRRVLVATQHKLLHFVGRTGGRGYESGGSIYAKLFESETPNEYTVSHAGGNAPACLATSPDPPEGGHASSDRHDADCAYAWLNAQGIYHGTLITEVPDLVTLGKQVFRESKLFPQSKLPPVQAASGRNRATQPHMSSMVLTQFHMIALVEGRLTAINRLDESIVYNQQILESGQNSLGLFADHQKNTYWLFTPQEIFEIVVNDEARDVWKIMLQQGQYETAQQYAKTTEQKDAVATMTGDHLISQGKFAEAATILGKSTKAFEDVALSFIDKGEHDALRKYLLVKLSTLKRSNVMQRIMLASWMVELYMAKLNQLDDTISTKADLTASGTGTTAGDTQKQLPAVRKEYQDFVNKYKSDLDRKTIYEIISAHGREEELLYFANVVEDYNYVLSYWINRERWPEAMTVLTKQTDPEMFYRYSTVLMSHVAGDLIQVLMRQSALDTKKMIPALLNYNKVHGSNVILSQNQAVRYLQFCINHTHTSEPAVHNTLISIYAAHPTQDETALLQYLKSQSQNHEQFYDADFALRLCIAHKRVQSAVHVYTTMQQYASAVDLALKYDEVELAAAVADRPDNDAILRKKLWLKVAKKVIGQNKSIKSAIEFLKGCELLRIEDLIPFFPDFVIIDDFKEEICAALEEYSRTIDSLKQEMDESASTAQNIKRDIVALDQRYAIVEPGERCWECRLPLLMRQFFVFPCQHAFHADCLGEKVMKIAGMGRGKRIRELQKEIGRGVALGKRREGMVRELDGLVAGSCVLCSELAVKQIDEPFITASDDPREWAI</sequence>
<evidence type="ECO:0000259" key="9">
    <source>
        <dbReference type="Pfam" id="PF05131"/>
    </source>
</evidence>
<dbReference type="GO" id="GO:0030897">
    <property type="term" value="C:HOPS complex"/>
    <property type="evidence" value="ECO:0007669"/>
    <property type="project" value="TreeGrafter"/>
</dbReference>
<dbReference type="eggNOG" id="KOG2034">
    <property type="taxonomic scope" value="Eukaryota"/>
</dbReference>
<evidence type="ECO:0000256" key="7">
    <source>
        <dbReference type="PROSITE-ProRule" id="PRU01006"/>
    </source>
</evidence>
<keyword evidence="3" id="KW-0863">Zinc-finger</keyword>
<organism evidence="11 12">
    <name type="scientific">Sphaerulina musiva (strain SO2202)</name>
    <name type="common">Poplar stem canker fungus</name>
    <name type="synonym">Septoria musiva</name>
    <dbReference type="NCBI Taxonomy" id="692275"/>
    <lineage>
        <taxon>Eukaryota</taxon>
        <taxon>Fungi</taxon>
        <taxon>Dikarya</taxon>
        <taxon>Ascomycota</taxon>
        <taxon>Pezizomycotina</taxon>
        <taxon>Dothideomycetes</taxon>
        <taxon>Dothideomycetidae</taxon>
        <taxon>Mycosphaerellales</taxon>
        <taxon>Mycosphaerellaceae</taxon>
        <taxon>Sphaerulina</taxon>
    </lineage>
</organism>
<dbReference type="GO" id="GO:0008270">
    <property type="term" value="F:zinc ion binding"/>
    <property type="evidence" value="ECO:0007669"/>
    <property type="project" value="UniProtKB-KW"/>
</dbReference>
<dbReference type="HOGENOM" id="CLU_003488_0_0_1"/>
<dbReference type="EMBL" id="KB456265">
    <property type="protein sequence ID" value="EMF12011.1"/>
    <property type="molecule type" value="Genomic_DNA"/>
</dbReference>
<dbReference type="Pfam" id="PF26148">
    <property type="entry name" value="VPS18_RING_C"/>
    <property type="match status" value="1"/>
</dbReference>
<dbReference type="PANTHER" id="PTHR23323">
    <property type="entry name" value="VACUOLAR PROTEIN SORTING-ASSOCIATED PROTEIN"/>
    <property type="match status" value="1"/>
</dbReference>
<dbReference type="InterPro" id="IPR000547">
    <property type="entry name" value="Clathrin_H-chain/VPS_repeat"/>
</dbReference>
<dbReference type="PANTHER" id="PTHR23323:SF26">
    <property type="entry name" value="VACUOLAR PROTEIN SORTING-ASSOCIATED PROTEIN 18 HOMOLOG"/>
    <property type="match status" value="1"/>
</dbReference>
<proteinExistence type="inferred from homology"/>